<protein>
    <submittedName>
        <fullName evidence="1">Uncharacterized protein</fullName>
    </submittedName>
</protein>
<sequence length="60" mass="7196">MQAYSDGCFNLQMGYYIFSQPSNMKKQREWAYRRVLLLLRTTGSEAASRCELRLPQRYRL</sequence>
<organism evidence="1">
    <name type="scientific">mine drainage metagenome</name>
    <dbReference type="NCBI Taxonomy" id="410659"/>
    <lineage>
        <taxon>unclassified sequences</taxon>
        <taxon>metagenomes</taxon>
        <taxon>ecological metagenomes</taxon>
    </lineage>
</organism>
<dbReference type="EMBL" id="CABL01000001">
    <property type="protein sequence ID" value="CBH74380.1"/>
    <property type="molecule type" value="Genomic_DNA"/>
</dbReference>
<comment type="caution">
    <text evidence="1">The sequence shown here is derived from an EMBL/GenBank/DDBJ whole genome shotgun (WGS) entry which is preliminary data.</text>
</comment>
<name>E6PD45_9ZZZZ</name>
<gene>
    <name evidence="1" type="ORF">CARN1_2267</name>
</gene>
<evidence type="ECO:0000313" key="1">
    <source>
        <dbReference type="EMBL" id="CBH74380.1"/>
    </source>
</evidence>
<accession>E6PD45</accession>
<proteinExistence type="predicted"/>
<dbReference type="AlphaFoldDB" id="E6PD45"/>
<reference evidence="1" key="1">
    <citation type="submission" date="2009-10" db="EMBL/GenBank/DDBJ databases">
        <title>Diversity of trophic interactions inside an arsenic-rich microbial ecosystem.</title>
        <authorList>
            <person name="Bertin P.N."/>
            <person name="Heinrich-Salmeron A."/>
            <person name="Pelletier E."/>
            <person name="Goulhen-Chollet F."/>
            <person name="Arsene-Ploetze F."/>
            <person name="Gallien S."/>
            <person name="Calteau A."/>
            <person name="Vallenet D."/>
            <person name="Casiot C."/>
            <person name="Chane-Woon-Ming B."/>
            <person name="Giloteaux L."/>
            <person name="Barakat M."/>
            <person name="Bonnefoy V."/>
            <person name="Bruneel O."/>
            <person name="Chandler M."/>
            <person name="Cleiss J."/>
            <person name="Duran R."/>
            <person name="Elbaz-Poulichet F."/>
            <person name="Fonknechten N."/>
            <person name="Lauga B."/>
            <person name="Mornico D."/>
            <person name="Ortet P."/>
            <person name="Schaeffer C."/>
            <person name="Siguier P."/>
            <person name="Alexander Thil Smith A."/>
            <person name="Van Dorsselaer A."/>
            <person name="Weissenbach J."/>
            <person name="Medigue C."/>
            <person name="Le Paslier D."/>
        </authorList>
    </citation>
    <scope>NUCLEOTIDE SEQUENCE</scope>
</reference>